<dbReference type="InterPro" id="IPR003599">
    <property type="entry name" value="Ig_sub"/>
</dbReference>
<dbReference type="InterPro" id="IPR016186">
    <property type="entry name" value="C-type_lectin-like/link_sf"/>
</dbReference>
<dbReference type="Gene3D" id="2.60.40.10">
    <property type="entry name" value="Immunoglobulins"/>
    <property type="match status" value="3"/>
</dbReference>
<dbReference type="InterPro" id="IPR013783">
    <property type="entry name" value="Ig-like_fold"/>
</dbReference>
<dbReference type="SMART" id="SM00409">
    <property type="entry name" value="IG"/>
    <property type="match status" value="2"/>
</dbReference>
<feature type="domain" description="C-type lectin" evidence="3">
    <location>
        <begin position="388"/>
        <end position="490"/>
    </location>
</feature>
<dbReference type="Pfam" id="PF13385">
    <property type="entry name" value="Laminin_G_3"/>
    <property type="match status" value="1"/>
</dbReference>
<evidence type="ECO:0000313" key="7">
    <source>
        <dbReference type="Proteomes" id="UP001163046"/>
    </source>
</evidence>
<reference evidence="6" key="1">
    <citation type="submission" date="2023-01" db="EMBL/GenBank/DDBJ databases">
        <title>Genome assembly of the deep-sea coral Lophelia pertusa.</title>
        <authorList>
            <person name="Herrera S."/>
            <person name="Cordes E."/>
        </authorList>
    </citation>
    <scope>NUCLEOTIDE SEQUENCE</scope>
    <source>
        <strain evidence="6">USNM1676648</strain>
        <tissue evidence="6">Polyp</tissue>
    </source>
</reference>
<dbReference type="InterPro" id="IPR007110">
    <property type="entry name" value="Ig-like_dom"/>
</dbReference>
<evidence type="ECO:0000259" key="4">
    <source>
        <dbReference type="PROSITE" id="PS50835"/>
    </source>
</evidence>
<evidence type="ECO:0000256" key="1">
    <source>
        <dbReference type="SAM" id="MobiDB-lite"/>
    </source>
</evidence>
<keyword evidence="7" id="KW-1185">Reference proteome</keyword>
<evidence type="ECO:0000259" key="5">
    <source>
        <dbReference type="PROSITE" id="PS50853"/>
    </source>
</evidence>
<dbReference type="OrthoDB" id="7357196at2759"/>
<feature type="domain" description="Ig-like" evidence="4">
    <location>
        <begin position="590"/>
        <end position="668"/>
    </location>
</feature>
<keyword evidence="2" id="KW-0812">Transmembrane</keyword>
<dbReference type="Pfam" id="PF00059">
    <property type="entry name" value="Lectin_C"/>
    <property type="match status" value="1"/>
</dbReference>
<sequence length="871" mass="95725">MTTEHVVPAVLESYGASRSKSHCDYLNIVVPGIYWGRIQIVNGQSVQKKLFYFPAGLPEPIALYPLNEQYGAKDISQQKNPPGKATGVKLAHGYYGQPAGSFYFSGSSSSFVEFPNNGGLDARYSMTFAAWIHPENSAGPLFNYKVNDRGVYVWLESPNKLVAKFEIRDSSQPYAIQSDRIRLKMWNYVAATYDHSAGTARLWIDGKEVSRLNLGRFEISTQGDVRMGALVGDPNFYKGSIACVQIYNKSLSEQEINAVKDRCPIKVQSHHIGCYADKSSPAISSLEGRDPLLDGDPQTREDAKQKCARVALKRGYAYFAIQDGGRCLSSLAAPETYSKYGLSAACQDGKGGKMASDVYEKIKHVGMVGMLFKIPALDSTTTKLPGAEAQAVCRTEKATLAKLNSEDKNYFVFLQLVKPVNPSSSVWIGLSRDAEKKFHWSDGTSMEYANWSPNSPDTSPRNKKNCTNINVYTGLWEDEQFDFTHPFVCGRVVPATPRDIRVKLMDSHSALVTWTSSEHPQQVVTSYYVEYKVANDGQVSLKVVQNHNSTSLTGLQTHAEYQVRVRAVNGAGGGIWSPYQTFSTGKTYPPRIDPSSSVRAQVPGETLVLNCTARGGPEPTITWYKGRKFLHRGQTLVIRNKSSEEHEVYTCRASNGIEPDDIVSVTVTSLVPPVLKQMWGTGTEEEMSIKKGERLSLHCETTNTTFADITWYKDDEPLPGQRSSSSHVINIPEITGDDFGVYECKAQNALGVTSMKMRVVNAERITIMKAAIGCLATLCILLLIAVGVLVWLLIKARKTIQASKDPDEEPEAEEPPIKPAGPRPSDSDFMIPEVRSTGSPGMVTSHSSNSAYTPLKSGSSNGGTSQTYQAS</sequence>
<dbReference type="PANTHER" id="PTHR47635">
    <property type="entry name" value="CUB DOMAIN-CONTAINING PROTEIN"/>
    <property type="match status" value="1"/>
</dbReference>
<dbReference type="SMART" id="SM00408">
    <property type="entry name" value="IGc2"/>
    <property type="match status" value="2"/>
</dbReference>
<dbReference type="PROSITE" id="PS50835">
    <property type="entry name" value="IG_LIKE"/>
    <property type="match status" value="2"/>
</dbReference>
<feature type="compositionally biased region" description="Polar residues" evidence="1">
    <location>
        <begin position="836"/>
        <end position="871"/>
    </location>
</feature>
<feature type="transmembrane region" description="Helical" evidence="2">
    <location>
        <begin position="770"/>
        <end position="794"/>
    </location>
</feature>
<evidence type="ECO:0000256" key="2">
    <source>
        <dbReference type="SAM" id="Phobius"/>
    </source>
</evidence>
<dbReference type="Gene3D" id="2.60.120.200">
    <property type="match status" value="1"/>
</dbReference>
<dbReference type="Gene3D" id="3.10.100.10">
    <property type="entry name" value="Mannose-Binding Protein A, subunit A"/>
    <property type="match status" value="1"/>
</dbReference>
<dbReference type="EMBL" id="MU826382">
    <property type="protein sequence ID" value="KAJ7377222.1"/>
    <property type="molecule type" value="Genomic_DNA"/>
</dbReference>
<dbReference type="InterPro" id="IPR003961">
    <property type="entry name" value="FN3_dom"/>
</dbReference>
<proteinExistence type="predicted"/>
<dbReference type="SUPFAM" id="SSF49265">
    <property type="entry name" value="Fibronectin type III"/>
    <property type="match status" value="1"/>
</dbReference>
<dbReference type="InterPro" id="IPR001304">
    <property type="entry name" value="C-type_lectin-like"/>
</dbReference>
<dbReference type="PROSITE" id="PS50041">
    <property type="entry name" value="C_TYPE_LECTIN_2"/>
    <property type="match status" value="1"/>
</dbReference>
<dbReference type="InterPro" id="IPR036116">
    <property type="entry name" value="FN3_sf"/>
</dbReference>
<dbReference type="PROSITE" id="PS50853">
    <property type="entry name" value="FN3"/>
    <property type="match status" value="1"/>
</dbReference>
<dbReference type="SUPFAM" id="SSF56436">
    <property type="entry name" value="C-type lectin-like"/>
    <property type="match status" value="1"/>
</dbReference>
<dbReference type="SMART" id="SM00060">
    <property type="entry name" value="FN3"/>
    <property type="match status" value="1"/>
</dbReference>
<dbReference type="InterPro" id="IPR003598">
    <property type="entry name" value="Ig_sub2"/>
</dbReference>
<dbReference type="InterPro" id="IPR036179">
    <property type="entry name" value="Ig-like_dom_sf"/>
</dbReference>
<dbReference type="Pfam" id="PF13927">
    <property type="entry name" value="Ig_3"/>
    <property type="match status" value="2"/>
</dbReference>
<accession>A0A9W9Z8U7</accession>
<keyword evidence="2" id="KW-1133">Transmembrane helix</keyword>
<keyword evidence="2" id="KW-0472">Membrane</keyword>
<feature type="region of interest" description="Disordered" evidence="1">
    <location>
        <begin position="802"/>
        <end position="871"/>
    </location>
</feature>
<dbReference type="InterPro" id="IPR016187">
    <property type="entry name" value="CTDL_fold"/>
</dbReference>
<dbReference type="Pfam" id="PF00041">
    <property type="entry name" value="fn3"/>
    <property type="match status" value="1"/>
</dbReference>
<evidence type="ECO:0000313" key="6">
    <source>
        <dbReference type="EMBL" id="KAJ7377222.1"/>
    </source>
</evidence>
<dbReference type="SMART" id="SM00034">
    <property type="entry name" value="CLECT"/>
    <property type="match status" value="1"/>
</dbReference>
<dbReference type="CDD" id="cd00063">
    <property type="entry name" value="FN3"/>
    <property type="match status" value="1"/>
</dbReference>
<dbReference type="SUPFAM" id="SSF48726">
    <property type="entry name" value="Immunoglobulin"/>
    <property type="match status" value="2"/>
</dbReference>
<dbReference type="CDD" id="cd00037">
    <property type="entry name" value="CLECT"/>
    <property type="match status" value="1"/>
</dbReference>
<feature type="domain" description="Fibronectin type-III" evidence="5">
    <location>
        <begin position="496"/>
        <end position="587"/>
    </location>
</feature>
<feature type="domain" description="Ig-like" evidence="4">
    <location>
        <begin position="672"/>
        <end position="760"/>
    </location>
</feature>
<dbReference type="PANTHER" id="PTHR47635:SF2">
    <property type="entry name" value="LAMG-LIKE JELLYROLL FOLD DOMAIN-CONTAINING PROTEIN"/>
    <property type="match status" value="1"/>
</dbReference>
<dbReference type="Proteomes" id="UP001163046">
    <property type="component" value="Unassembled WGS sequence"/>
</dbReference>
<dbReference type="InterPro" id="IPR013320">
    <property type="entry name" value="ConA-like_dom_sf"/>
</dbReference>
<dbReference type="SUPFAM" id="SSF49899">
    <property type="entry name" value="Concanavalin A-like lectins/glucanases"/>
    <property type="match status" value="1"/>
</dbReference>
<name>A0A9W9Z8U7_9CNID</name>
<protein>
    <submittedName>
        <fullName evidence="6">Uncharacterized protein</fullName>
    </submittedName>
</protein>
<dbReference type="AlphaFoldDB" id="A0A9W9Z8U7"/>
<gene>
    <name evidence="6" type="ORF">OS493_030424</name>
</gene>
<evidence type="ECO:0000259" key="3">
    <source>
        <dbReference type="PROSITE" id="PS50041"/>
    </source>
</evidence>
<organism evidence="6 7">
    <name type="scientific">Desmophyllum pertusum</name>
    <dbReference type="NCBI Taxonomy" id="174260"/>
    <lineage>
        <taxon>Eukaryota</taxon>
        <taxon>Metazoa</taxon>
        <taxon>Cnidaria</taxon>
        <taxon>Anthozoa</taxon>
        <taxon>Hexacorallia</taxon>
        <taxon>Scleractinia</taxon>
        <taxon>Caryophylliina</taxon>
        <taxon>Caryophylliidae</taxon>
        <taxon>Desmophyllum</taxon>
    </lineage>
</organism>
<comment type="caution">
    <text evidence="6">The sequence shown here is derived from an EMBL/GenBank/DDBJ whole genome shotgun (WGS) entry which is preliminary data.</text>
</comment>